<evidence type="ECO:0000313" key="2">
    <source>
        <dbReference type="Proteomes" id="UP001168575"/>
    </source>
</evidence>
<accession>A0AA43RJF5</accession>
<protein>
    <recommendedName>
        <fullName evidence="3">Amidohydrolase</fullName>
    </recommendedName>
</protein>
<dbReference type="InterPro" id="IPR052030">
    <property type="entry name" value="Peptidase_M20/M20A_hydrolases"/>
</dbReference>
<dbReference type="Gene3D" id="3.40.630.10">
    <property type="entry name" value="Zn peptidases"/>
    <property type="match status" value="2"/>
</dbReference>
<comment type="caution">
    <text evidence="1">The sequence shown here is derived from an EMBL/GenBank/DDBJ whole genome shotgun (WGS) entry which is preliminary data.</text>
</comment>
<name>A0AA43RJF5_9ACTN</name>
<organism evidence="1 2">
    <name type="scientific">Phoenicibacter congonensis</name>
    <dbReference type="NCBI Taxonomy" id="1944646"/>
    <lineage>
        <taxon>Bacteria</taxon>
        <taxon>Bacillati</taxon>
        <taxon>Actinomycetota</taxon>
        <taxon>Coriobacteriia</taxon>
        <taxon>Eggerthellales</taxon>
        <taxon>Eggerthellaceae</taxon>
        <taxon>Phoenicibacter</taxon>
    </lineage>
</organism>
<dbReference type="SUPFAM" id="SSF53187">
    <property type="entry name" value="Zn-dependent exopeptidases"/>
    <property type="match status" value="1"/>
</dbReference>
<evidence type="ECO:0008006" key="3">
    <source>
        <dbReference type="Google" id="ProtNLM"/>
    </source>
</evidence>
<reference evidence="1" key="1">
    <citation type="submission" date="2023-07" db="EMBL/GenBank/DDBJ databases">
        <title>Between Cages and Wild: Unraveling the Impact of Captivity on Animal Microbiomes and Antimicrobial Resistance.</title>
        <authorList>
            <person name="Schmartz G.P."/>
            <person name="Rehner J."/>
            <person name="Schuff M.J."/>
            <person name="Becker S.L."/>
            <person name="Kravczyk M."/>
            <person name="Gurevich A."/>
            <person name="Francke R."/>
            <person name="Mueller R."/>
            <person name="Keller V."/>
            <person name="Keller A."/>
        </authorList>
    </citation>
    <scope>NUCLEOTIDE SEQUENCE</scope>
    <source>
        <strain evidence="1">S12M_St_49</strain>
    </source>
</reference>
<keyword evidence="2" id="KW-1185">Reference proteome</keyword>
<dbReference type="GO" id="GO:0016805">
    <property type="term" value="F:dipeptidase activity"/>
    <property type="evidence" value="ECO:0007669"/>
    <property type="project" value="TreeGrafter"/>
</dbReference>
<dbReference type="GO" id="GO:0071713">
    <property type="term" value="F:para-aminobenzoyl-glutamate hydrolase activity"/>
    <property type="evidence" value="ECO:0007669"/>
    <property type="project" value="TreeGrafter"/>
</dbReference>
<dbReference type="PANTHER" id="PTHR30575:SF0">
    <property type="entry name" value="XAA-ARG DIPEPTIDASE"/>
    <property type="match status" value="1"/>
</dbReference>
<dbReference type="GO" id="GO:0046657">
    <property type="term" value="P:folic acid catabolic process"/>
    <property type="evidence" value="ECO:0007669"/>
    <property type="project" value="TreeGrafter"/>
</dbReference>
<dbReference type="GO" id="GO:0005737">
    <property type="term" value="C:cytoplasm"/>
    <property type="evidence" value="ECO:0007669"/>
    <property type="project" value="TreeGrafter"/>
</dbReference>
<dbReference type="AlphaFoldDB" id="A0AA43RJF5"/>
<feature type="non-terminal residue" evidence="1">
    <location>
        <position position="1"/>
    </location>
</feature>
<dbReference type="EMBL" id="JAUMVS010000212">
    <property type="protein sequence ID" value="MDO4842554.1"/>
    <property type="molecule type" value="Genomic_DNA"/>
</dbReference>
<gene>
    <name evidence="1" type="ORF">Q3982_07770</name>
</gene>
<proteinExistence type="predicted"/>
<evidence type="ECO:0000313" key="1">
    <source>
        <dbReference type="EMBL" id="MDO4842554.1"/>
    </source>
</evidence>
<sequence>WSNGDGPTIGGYAEYDATPENCQAADTVKRPRDGMSEYAAGHTDPHSALGIGSLSGFLAAKAAMQKYNIPGKLKLMGEPAEKVRGAKPIHAAKGYYDDMDAAISYHPFFTLTLANTTIWDTHVGAAYSIVYSFKCDNPETWMRAEHKSGSVLDAAAWAVTPAQASVRCPGATEAVIEMHNVAKKFKEHLVPTTIGGCINETILTLGQATSDNQCPRIGQILIVMRVQDPETAEKATEILDRNAESIAKMCGCTWEKIWVSKSRMGLPNHVMAEATFENFKIAGAPQYSEKAQEYAREIQKSLGLEPMDKPLCEELSELQDPREAEAKMRLMFPADQVYFTSDDYADYTWQTPTVRMYNARPALKVPSGYVYPSWVSSATGGIPEMIDPTMVNAAQIIGMTIVDLLTKPEILKAAREEFNERTGGGIGGSKWVAPLCDYEPPVDLKWPEYVTTARGEDQWCIPAKGDK</sequence>
<dbReference type="Proteomes" id="UP001168575">
    <property type="component" value="Unassembled WGS sequence"/>
</dbReference>
<dbReference type="PANTHER" id="PTHR30575">
    <property type="entry name" value="PEPTIDASE M20"/>
    <property type="match status" value="1"/>
</dbReference>